<accession>A0A1D2VKT3</accession>
<reference evidence="3" key="1">
    <citation type="submission" date="2016-05" db="EMBL/GenBank/DDBJ databases">
        <title>Comparative genomics of biotechnologically important yeasts.</title>
        <authorList>
            <consortium name="DOE Joint Genome Institute"/>
            <person name="Riley R."/>
            <person name="Haridas S."/>
            <person name="Wolfe K.H."/>
            <person name="Lopes M.R."/>
            <person name="Hittinger C.T."/>
            <person name="Goker M."/>
            <person name="Salamov A."/>
            <person name="Wisecaver J."/>
            <person name="Long T.M."/>
            <person name="Aerts A.L."/>
            <person name="Barry K."/>
            <person name="Choi C."/>
            <person name="Clum A."/>
            <person name="Coughlan A.Y."/>
            <person name="Deshpande S."/>
            <person name="Douglass A.P."/>
            <person name="Hanson S.J."/>
            <person name="Klenk H.-P."/>
            <person name="Labutti K."/>
            <person name="Lapidus A."/>
            <person name="Lindquist E."/>
            <person name="Lipzen A."/>
            <person name="Meier-Kolthoff J.P."/>
            <person name="Ohm R.A."/>
            <person name="Otillar R.P."/>
            <person name="Pangilinan J."/>
            <person name="Peng Y."/>
            <person name="Rokas A."/>
            <person name="Rosa C.A."/>
            <person name="Scheuner C."/>
            <person name="Sibirny A.A."/>
            <person name="Slot J.C."/>
            <person name="Stielow J.B."/>
            <person name="Sun H."/>
            <person name="Kurtzman C.P."/>
            <person name="Blackwell M."/>
            <person name="Grigoriev I.V."/>
            <person name="Jeffries T.W."/>
        </authorList>
    </citation>
    <scope>NUCLEOTIDE SEQUENCE [LARGE SCALE GENOMIC DNA]</scope>
    <source>
        <strain evidence="3">DSM 1968</strain>
    </source>
</reference>
<sequence length="127" mass="13740">MKEQEASQTRDKKDAKEAGDQRGLSKALFTSSHSHQLWPTQAHAGGSDNGCTRCDWLVGSITAEVISGFGGTMPTGSTTVFVPNAERPETNLRLWATLIGPLLTLNPLSSPVRFSFIDRSPLSEIIL</sequence>
<evidence type="ECO:0000256" key="1">
    <source>
        <dbReference type="SAM" id="MobiDB-lite"/>
    </source>
</evidence>
<proteinExistence type="predicted"/>
<evidence type="ECO:0000313" key="2">
    <source>
        <dbReference type="EMBL" id="ODV62221.1"/>
    </source>
</evidence>
<name>A0A1D2VKT3_9ASCO</name>
<dbReference type="GeneID" id="30965258"/>
<dbReference type="InParanoid" id="A0A1D2VKT3"/>
<organism evidence="2 3">
    <name type="scientific">Ascoidea rubescens DSM 1968</name>
    <dbReference type="NCBI Taxonomy" id="1344418"/>
    <lineage>
        <taxon>Eukaryota</taxon>
        <taxon>Fungi</taxon>
        <taxon>Dikarya</taxon>
        <taxon>Ascomycota</taxon>
        <taxon>Saccharomycotina</taxon>
        <taxon>Saccharomycetes</taxon>
        <taxon>Ascoideaceae</taxon>
        <taxon>Ascoidea</taxon>
    </lineage>
</organism>
<keyword evidence="3" id="KW-1185">Reference proteome</keyword>
<dbReference type="AlphaFoldDB" id="A0A1D2VKT3"/>
<dbReference type="Proteomes" id="UP000095038">
    <property type="component" value="Unassembled WGS sequence"/>
</dbReference>
<evidence type="ECO:0000313" key="3">
    <source>
        <dbReference type="Proteomes" id="UP000095038"/>
    </source>
</evidence>
<dbReference type="RefSeq" id="XP_020048528.1">
    <property type="nucleotide sequence ID" value="XM_020191622.1"/>
</dbReference>
<feature type="region of interest" description="Disordered" evidence="1">
    <location>
        <begin position="1"/>
        <end position="25"/>
    </location>
</feature>
<feature type="compositionally biased region" description="Basic and acidic residues" evidence="1">
    <location>
        <begin position="1"/>
        <end position="20"/>
    </location>
</feature>
<gene>
    <name evidence="2" type="ORF">ASCRUDRAFT_69043</name>
</gene>
<protein>
    <submittedName>
        <fullName evidence="2">Uncharacterized protein</fullName>
    </submittedName>
</protein>
<dbReference type="EMBL" id="KV454477">
    <property type="protein sequence ID" value="ODV62221.1"/>
    <property type="molecule type" value="Genomic_DNA"/>
</dbReference>